<protein>
    <submittedName>
        <fullName evidence="2">Phosphoglycerate mutase family protein</fullName>
    </submittedName>
</protein>
<feature type="signal peptide" evidence="1">
    <location>
        <begin position="1"/>
        <end position="30"/>
    </location>
</feature>
<dbReference type="AlphaFoldDB" id="A0A062VM44"/>
<dbReference type="InterPro" id="IPR006311">
    <property type="entry name" value="TAT_signal"/>
</dbReference>
<gene>
    <name evidence="2" type="ORF">HPO_05190</name>
</gene>
<sequence>MAAHLIRRRFLAFVAAGLFSACLTPLQASAETAVPAAEAVTRLFLVRHGEKETGSDPALSPAGALRAAALVERLSAEGVTEIWSTATRRTQETAAPLAGALGLPVQTYDAAELPAFGNKLAATPGVKLVVGHSNTTDALAALIGADPGPPIDDAAEFDRLYVITITGGYQVTSRIERYGAPASGAETPLP</sequence>
<dbReference type="SUPFAM" id="SSF53254">
    <property type="entry name" value="Phosphoglycerate mutase-like"/>
    <property type="match status" value="1"/>
</dbReference>
<dbReference type="STRING" id="1280954.HPO_05190"/>
<evidence type="ECO:0000256" key="1">
    <source>
        <dbReference type="SAM" id="SignalP"/>
    </source>
</evidence>
<keyword evidence="3" id="KW-1185">Reference proteome</keyword>
<dbReference type="CDD" id="cd07067">
    <property type="entry name" value="HP_PGM_like"/>
    <property type="match status" value="1"/>
</dbReference>
<dbReference type="PROSITE" id="PS51318">
    <property type="entry name" value="TAT"/>
    <property type="match status" value="1"/>
</dbReference>
<dbReference type="Pfam" id="PF00300">
    <property type="entry name" value="His_Phos_1"/>
    <property type="match status" value="1"/>
</dbReference>
<accession>A0A062VM44</accession>
<dbReference type="eggNOG" id="COG0406">
    <property type="taxonomic scope" value="Bacteria"/>
</dbReference>
<feature type="chain" id="PRO_5001615351" evidence="1">
    <location>
        <begin position="31"/>
        <end position="190"/>
    </location>
</feature>
<dbReference type="InterPro" id="IPR029033">
    <property type="entry name" value="His_PPase_superfam"/>
</dbReference>
<name>A0A062VM44_9PROT</name>
<dbReference type="Gene3D" id="3.40.50.1240">
    <property type="entry name" value="Phosphoglycerate mutase-like"/>
    <property type="match status" value="1"/>
</dbReference>
<dbReference type="RefSeq" id="WP_051612311.1">
    <property type="nucleotide sequence ID" value="NZ_ARYM01000004.1"/>
</dbReference>
<comment type="caution">
    <text evidence="2">The sequence shown here is derived from an EMBL/GenBank/DDBJ whole genome shotgun (WGS) entry which is preliminary data.</text>
</comment>
<dbReference type="PROSITE" id="PS51257">
    <property type="entry name" value="PROKAR_LIPOPROTEIN"/>
    <property type="match status" value="1"/>
</dbReference>
<reference evidence="2 3" key="1">
    <citation type="journal article" date="2014" name="Antonie Van Leeuwenhoek">
        <title>Hyphomonas beringensis sp. nov. and Hyphomonas chukchiensis sp. nov., isolated from surface seawater of the Bering Sea and Chukchi Sea.</title>
        <authorList>
            <person name="Li C."/>
            <person name="Lai Q."/>
            <person name="Li G."/>
            <person name="Dong C."/>
            <person name="Wang J."/>
            <person name="Liao Y."/>
            <person name="Shao Z."/>
        </authorList>
    </citation>
    <scope>NUCLEOTIDE SEQUENCE [LARGE SCALE GENOMIC DNA]</scope>
    <source>
        <strain evidence="2 3">PS728</strain>
    </source>
</reference>
<dbReference type="InterPro" id="IPR013078">
    <property type="entry name" value="His_Pase_superF_clade-1"/>
</dbReference>
<dbReference type="Proteomes" id="UP000027100">
    <property type="component" value="Unassembled WGS sequence"/>
</dbReference>
<dbReference type="EMBL" id="ARYM01000004">
    <property type="protein sequence ID" value="KCZ99755.1"/>
    <property type="molecule type" value="Genomic_DNA"/>
</dbReference>
<organism evidence="2 3">
    <name type="scientific">Hyphomonas polymorpha PS728</name>
    <dbReference type="NCBI Taxonomy" id="1280954"/>
    <lineage>
        <taxon>Bacteria</taxon>
        <taxon>Pseudomonadati</taxon>
        <taxon>Pseudomonadota</taxon>
        <taxon>Alphaproteobacteria</taxon>
        <taxon>Hyphomonadales</taxon>
        <taxon>Hyphomonadaceae</taxon>
        <taxon>Hyphomonas</taxon>
    </lineage>
</organism>
<proteinExistence type="predicted"/>
<keyword evidence="1" id="KW-0732">Signal</keyword>
<dbReference type="OrthoDB" id="3296006at2"/>
<evidence type="ECO:0000313" key="3">
    <source>
        <dbReference type="Proteomes" id="UP000027100"/>
    </source>
</evidence>
<evidence type="ECO:0000313" key="2">
    <source>
        <dbReference type="EMBL" id="KCZ99755.1"/>
    </source>
</evidence>
<dbReference type="SMART" id="SM00855">
    <property type="entry name" value="PGAM"/>
    <property type="match status" value="1"/>
</dbReference>
<dbReference type="PATRIC" id="fig|1280954.3.peg.1062"/>